<protein>
    <submittedName>
        <fullName evidence="2">Glycosyltransferase</fullName>
        <ecNumber evidence="3">2.4.-.-</ecNumber>
    </submittedName>
</protein>
<accession>A0A3F3LAC5</accession>
<dbReference type="GeneID" id="66210798"/>
<dbReference type="Proteomes" id="UP001164064">
    <property type="component" value="Chromosome"/>
</dbReference>
<dbReference type="Proteomes" id="UP001164081">
    <property type="component" value="Chromosome"/>
</dbReference>
<reference evidence="3" key="2">
    <citation type="journal article" date="2022" name="J Glob Antimicrob Resist">
        <title>Comparative analysis of IMP-4- and OXA-58-containing plasmids of three carbapenemase-producing Acinetobacter ursingii strains in the Netherlands.</title>
        <authorList>
            <person name="Hendrickx A.P.A."/>
            <person name="Schade R.P."/>
            <person name="Landman F."/>
            <person name="Bosch T."/>
            <person name="Schouls L.M."/>
            <person name="van Dijk K."/>
        </authorList>
    </citation>
    <scope>NUCLEOTIDE SEQUENCE</scope>
    <source>
        <strain evidence="3">RIVM_C010559</strain>
        <strain evidence="4">RIVM_C010761</strain>
    </source>
</reference>
<dbReference type="EC" id="2.4.-.-" evidence="3"/>
<dbReference type="EMBL" id="CP089044">
    <property type="protein sequence ID" value="UYF76071.1"/>
    <property type="molecule type" value="Genomic_DNA"/>
</dbReference>
<sequence length="349" mass="40705">MPLRSLKILHIANFKPENNGMMFYNTDAKVQHGLMELGHYVYPFDYKFMVRKSNIFNTTSLSHKKVHNQLIDLCKNIHFDLILIGHIHLPKTLLKQLKTINDSKIAMWFVDPINEPHRLDHFKEMQDEVDHIFITTAGEHLKQLSEVCPHPLFAFTPNLSLASIEHSRSDWHKYDYDCVFCGSNSKYPEREQFIKNLVEELPNLKFKLGACLGHPSLFGYEYHAAVQNSLMGINYSKYNNIYMYSSDRIAQLTGMGTLVFTARTPGLDILFPEDSIIYFEDFNELLKKIDYYQKHPLQAIEIAKKGYEIAHTRFEAKTVLQQWLNLIYNQSLDSVWQDEIYTNGSKLEA</sequence>
<dbReference type="AlphaFoldDB" id="A0A3F3LAC5"/>
<feature type="domain" description="Spore protein YkvP/CgeB glycosyl transferase-like" evidence="1">
    <location>
        <begin position="190"/>
        <end position="324"/>
    </location>
</feature>
<keyword evidence="2" id="KW-0808">Transferase</keyword>
<reference evidence="2 5" key="1">
    <citation type="submission" date="2021-01" db="EMBL/GenBank/DDBJ databases">
        <title>FDA dAtabase for Regulatory Grade micrObial Sequences (FDA-ARGOS): Supporting development and validation of Infectious Disease Dx tests.</title>
        <authorList>
            <person name="Sproer C."/>
            <person name="Gronow S."/>
            <person name="Severitt S."/>
            <person name="Schroder I."/>
            <person name="Tallon L."/>
            <person name="Sadzewicz L."/>
            <person name="Zhao X."/>
            <person name="Boylan J."/>
            <person name="Ott S."/>
            <person name="Bowen H."/>
            <person name="Vavikolanu K."/>
            <person name="Mehta A."/>
            <person name="Aluvathingal J."/>
            <person name="Nadendla S."/>
            <person name="Lowell S."/>
            <person name="Myers T."/>
            <person name="Yan Y."/>
            <person name="Sichtig H."/>
        </authorList>
    </citation>
    <scope>NUCLEOTIDE SEQUENCE [LARGE SCALE GENOMIC DNA]</scope>
    <source>
        <strain evidence="2 5">FDAARGOS_1096</strain>
    </source>
</reference>
<dbReference type="Pfam" id="PF13524">
    <property type="entry name" value="Glyco_trans_1_2"/>
    <property type="match status" value="1"/>
</dbReference>
<evidence type="ECO:0000313" key="3">
    <source>
        <dbReference type="EMBL" id="UYF71118.1"/>
    </source>
</evidence>
<evidence type="ECO:0000313" key="5">
    <source>
        <dbReference type="Proteomes" id="UP000595320"/>
    </source>
</evidence>
<keyword evidence="3" id="KW-0328">Glycosyltransferase</keyword>
<dbReference type="InterPro" id="IPR055259">
    <property type="entry name" value="YkvP/CgeB_Glyco_trans-like"/>
</dbReference>
<evidence type="ECO:0000259" key="1">
    <source>
        <dbReference type="Pfam" id="PF13524"/>
    </source>
</evidence>
<organism evidence="2 5">
    <name type="scientific">Acinetobacter ursingii</name>
    <dbReference type="NCBI Taxonomy" id="108980"/>
    <lineage>
        <taxon>Bacteria</taxon>
        <taxon>Pseudomonadati</taxon>
        <taxon>Pseudomonadota</taxon>
        <taxon>Gammaproteobacteria</taxon>
        <taxon>Moraxellales</taxon>
        <taxon>Moraxellaceae</taxon>
        <taxon>Acinetobacter</taxon>
    </lineage>
</organism>
<gene>
    <name evidence="2" type="ORF">I6I53_08345</name>
    <name evidence="4" type="ORF">LSO58_03945</name>
    <name evidence="3" type="ORF">LSO60_12790</name>
</gene>
<name>A0A3F3LAC5_9GAMM</name>
<dbReference type="EMBL" id="CP068176">
    <property type="protein sequence ID" value="QQT87730.1"/>
    <property type="molecule type" value="Genomic_DNA"/>
</dbReference>
<evidence type="ECO:0000313" key="2">
    <source>
        <dbReference type="EMBL" id="QQT87730.1"/>
    </source>
</evidence>
<dbReference type="RefSeq" id="WP_004992922.1">
    <property type="nucleotide sequence ID" value="NZ_BCMC01000012.1"/>
</dbReference>
<dbReference type="EMBL" id="CP089051">
    <property type="protein sequence ID" value="UYF71118.1"/>
    <property type="molecule type" value="Genomic_DNA"/>
</dbReference>
<proteinExistence type="predicted"/>
<evidence type="ECO:0000313" key="4">
    <source>
        <dbReference type="EMBL" id="UYF76071.1"/>
    </source>
</evidence>
<dbReference type="GO" id="GO:0016757">
    <property type="term" value="F:glycosyltransferase activity"/>
    <property type="evidence" value="ECO:0007669"/>
    <property type="project" value="UniProtKB-KW"/>
</dbReference>
<dbReference type="Proteomes" id="UP000595320">
    <property type="component" value="Chromosome"/>
</dbReference>